<evidence type="ECO:0000259" key="3">
    <source>
        <dbReference type="PROSITE" id="PS51831"/>
    </source>
</evidence>
<sequence>MLFSRLALAQRERATLAPYATFSDQSRGRRFEEAESAFRTPFQKDRDRVLHTTAFRRLEYKTQVFVNYEGDYYRTRLTHTLEVAQVARSLSLALGLNETLAETIALAHDLGHPPFGHAGEHILDQLMRARGAGGFEHNRQSLRIVTKLEKRYPDFEGLNLSWETLEGIVKHETVYDAPDGAGTADEYEPQWRPSLEAQVANVSDETAYNAHDLDDGLRSGLITPTDLVGLRLWDHFTSELGFDPYRVSELERRILIRELLGWIITDLIEESQRRLEAAGIRTLEDVRAHRAPLIGHTPEAEAMLKELKAFLYERLYHHYRVVRQVHKAEHFLTTLFGAYTSRPAILPPEVRANIERRGLERAVCDYLAGMTDRYAMDEYTRLYAPYQRT</sequence>
<dbReference type="PROSITE" id="PS51831">
    <property type="entry name" value="HD"/>
    <property type="match status" value="1"/>
</dbReference>
<protein>
    <recommendedName>
        <fullName evidence="2">Deoxyguanosinetriphosphate triphosphohydrolase-like protein</fullName>
    </recommendedName>
</protein>
<keyword evidence="5" id="KW-1185">Reference proteome</keyword>
<dbReference type="SMART" id="SM00471">
    <property type="entry name" value="HDc"/>
    <property type="match status" value="1"/>
</dbReference>
<proteinExistence type="inferred from homology"/>
<dbReference type="Gene3D" id="1.10.3210.10">
    <property type="entry name" value="Hypothetical protein af1432"/>
    <property type="match status" value="1"/>
</dbReference>
<dbReference type="CDD" id="cd00077">
    <property type="entry name" value="HDc"/>
    <property type="match status" value="1"/>
</dbReference>
<gene>
    <name evidence="4" type="ORF">HNR42_002405</name>
</gene>
<dbReference type="HAMAP" id="MF_01212">
    <property type="entry name" value="dGTPase_type2"/>
    <property type="match status" value="1"/>
</dbReference>
<reference evidence="4 5" key="1">
    <citation type="submission" date="2020-08" db="EMBL/GenBank/DDBJ databases">
        <title>Genomic Encyclopedia of Type Strains, Phase IV (KMG-IV): sequencing the most valuable type-strain genomes for metagenomic binning, comparative biology and taxonomic classification.</title>
        <authorList>
            <person name="Goeker M."/>
        </authorList>
    </citation>
    <scope>NUCLEOTIDE SEQUENCE [LARGE SCALE GENOMIC DNA]</scope>
    <source>
        <strain evidence="4 5">DSM 21458</strain>
    </source>
</reference>
<keyword evidence="1 2" id="KW-0378">Hydrolase</keyword>
<dbReference type="FunFam" id="1.10.3210.10:FF:000024">
    <property type="entry name" value="Deoxyguanosinetriphosphate triphosphohydrolase-like protein"/>
    <property type="match status" value="1"/>
</dbReference>
<dbReference type="InterPro" id="IPR026875">
    <property type="entry name" value="PHydrolase_assoc_dom"/>
</dbReference>
<evidence type="ECO:0000256" key="2">
    <source>
        <dbReference type="HAMAP-Rule" id="MF_01212"/>
    </source>
</evidence>
<dbReference type="Proteomes" id="UP000569951">
    <property type="component" value="Unassembled WGS sequence"/>
</dbReference>
<dbReference type="InterPro" id="IPR023023">
    <property type="entry name" value="dNTPase_2"/>
</dbReference>
<dbReference type="AlphaFoldDB" id="A0A841I3H3"/>
<organism evidence="4 5">
    <name type="scientific">Deinobacterium chartae</name>
    <dbReference type="NCBI Taxonomy" id="521158"/>
    <lineage>
        <taxon>Bacteria</taxon>
        <taxon>Thermotogati</taxon>
        <taxon>Deinococcota</taxon>
        <taxon>Deinococci</taxon>
        <taxon>Deinococcales</taxon>
        <taxon>Deinococcaceae</taxon>
        <taxon>Deinobacterium</taxon>
    </lineage>
</organism>
<comment type="similarity">
    <text evidence="2">Belongs to the dGTPase family. Type 2 subfamily.</text>
</comment>
<dbReference type="GO" id="GO:0008832">
    <property type="term" value="F:dGTPase activity"/>
    <property type="evidence" value="ECO:0007669"/>
    <property type="project" value="TreeGrafter"/>
</dbReference>
<dbReference type="PANTHER" id="PTHR11373:SF43">
    <property type="entry name" value="DEOXYGUANOSINETRIPHOSPHATE TRIPHOSPHOHYDROLASE-LIKE PROTEIN"/>
    <property type="match status" value="1"/>
</dbReference>
<dbReference type="InterPro" id="IPR003607">
    <property type="entry name" value="HD/PDEase_dom"/>
</dbReference>
<dbReference type="InterPro" id="IPR006674">
    <property type="entry name" value="HD_domain"/>
</dbReference>
<feature type="domain" description="HD" evidence="3">
    <location>
        <begin position="76"/>
        <end position="209"/>
    </location>
</feature>
<evidence type="ECO:0000256" key="1">
    <source>
        <dbReference type="ARBA" id="ARBA00022801"/>
    </source>
</evidence>
<comment type="caution">
    <text evidence="4">The sequence shown here is derived from an EMBL/GenBank/DDBJ whole genome shotgun (WGS) entry which is preliminary data.</text>
</comment>
<dbReference type="Pfam" id="PF13286">
    <property type="entry name" value="HD_assoc"/>
    <property type="match status" value="1"/>
</dbReference>
<name>A0A841I3H3_9DEIO</name>
<dbReference type="EMBL" id="JACHHG010000008">
    <property type="protein sequence ID" value="MBB6098970.1"/>
    <property type="molecule type" value="Genomic_DNA"/>
</dbReference>
<evidence type="ECO:0000313" key="4">
    <source>
        <dbReference type="EMBL" id="MBB6098970.1"/>
    </source>
</evidence>
<dbReference type="PANTHER" id="PTHR11373">
    <property type="entry name" value="DEOXYNUCLEOSIDE TRIPHOSPHATE TRIPHOSPHOHYDROLASE"/>
    <property type="match status" value="1"/>
</dbReference>
<dbReference type="InterPro" id="IPR006261">
    <property type="entry name" value="dGTPase"/>
</dbReference>
<dbReference type="NCBIfam" id="NF002326">
    <property type="entry name" value="PRK01286.1-1"/>
    <property type="match status" value="1"/>
</dbReference>
<dbReference type="NCBIfam" id="TIGR01353">
    <property type="entry name" value="dGTP_triPase"/>
    <property type="match status" value="1"/>
</dbReference>
<evidence type="ECO:0000313" key="5">
    <source>
        <dbReference type="Proteomes" id="UP000569951"/>
    </source>
</evidence>
<dbReference type="InterPro" id="IPR050135">
    <property type="entry name" value="dGTPase-like"/>
</dbReference>
<accession>A0A841I3H3</accession>
<dbReference type="Pfam" id="PF01966">
    <property type="entry name" value="HD"/>
    <property type="match status" value="1"/>
</dbReference>
<dbReference type="GO" id="GO:0006203">
    <property type="term" value="P:dGTP catabolic process"/>
    <property type="evidence" value="ECO:0007669"/>
    <property type="project" value="TreeGrafter"/>
</dbReference>
<dbReference type="SUPFAM" id="SSF109604">
    <property type="entry name" value="HD-domain/PDEase-like"/>
    <property type="match status" value="1"/>
</dbReference>